<evidence type="ECO:0000313" key="4">
    <source>
        <dbReference type="EMBL" id="GKU24164.1"/>
    </source>
</evidence>
<dbReference type="SMART" id="SM00271">
    <property type="entry name" value="DnaJ"/>
    <property type="match status" value="1"/>
</dbReference>
<protein>
    <recommendedName>
        <fullName evidence="3">J domain-containing protein</fullName>
    </recommendedName>
</protein>
<dbReference type="SMART" id="SM00028">
    <property type="entry name" value="TPR"/>
    <property type="match status" value="5"/>
</dbReference>
<dbReference type="GO" id="GO:0006260">
    <property type="term" value="P:DNA replication"/>
    <property type="evidence" value="ECO:0007669"/>
    <property type="project" value="UniProtKB-KW"/>
</dbReference>
<dbReference type="Gene3D" id="3.10.450.50">
    <property type="match status" value="1"/>
</dbReference>
<dbReference type="InterPro" id="IPR036869">
    <property type="entry name" value="J_dom_sf"/>
</dbReference>
<dbReference type="SUPFAM" id="SSF103642">
    <property type="entry name" value="Sec-C motif"/>
    <property type="match status" value="1"/>
</dbReference>
<dbReference type="CDD" id="cd06257">
    <property type="entry name" value="DnaJ"/>
    <property type="match status" value="1"/>
</dbReference>
<evidence type="ECO:0000256" key="2">
    <source>
        <dbReference type="PROSITE-ProRule" id="PRU00339"/>
    </source>
</evidence>
<sequence length="461" mass="52844">MKDFYEVLGLEKQATKEEIKGAYFAAARKFPFDRYEEEFMDIRYAYEVLSNHKAKKEYDSIICLSKEIKENYDKARSLIEEGDLNAAIKVLEEILKDNPTLLLIRGLLAESYLKNNNSGKAIKIFEELTKEESENAAFLGYIANSYHVRGWQKKAIKAYEEALALDSDNISLWIGLCDAHTKDENYDEAKKVIEKAIEIQKEISFIATLYFRLIMLEISFGMNSLISDITDKIVVVAQNNSEIKEDIAWILCDISRYFMQLGGAEEAERLNNAAIEILPQDENVLDTKKEIENFNKYADLFGKLSDDEEIRQEIGVLVGLEVLPDSVLDLDEDGKDAMAYYNEYQILSQYDDFKASIQSLKKGYPEFYELIRDFFDKAANDGERRKMLKGYEKHSDRFFELINGSPNFFEGEEGESASDEVSTVDLNNDNVVPFIREEPKIGRNDPCTCGSGKKYKKCCGK</sequence>
<gene>
    <name evidence="4" type="ORF">CFOLD11_09900</name>
</gene>
<keyword evidence="5" id="KW-1185">Reference proteome</keyword>
<dbReference type="SUPFAM" id="SSF46565">
    <property type="entry name" value="Chaperone J-domain"/>
    <property type="match status" value="1"/>
</dbReference>
<dbReference type="EMBL" id="BQXY01000001">
    <property type="protein sequence ID" value="GKU24164.1"/>
    <property type="molecule type" value="Genomic_DNA"/>
</dbReference>
<dbReference type="PRINTS" id="PR00625">
    <property type="entry name" value="JDOMAIN"/>
</dbReference>
<dbReference type="InterPro" id="IPR001623">
    <property type="entry name" value="DnaJ_domain"/>
</dbReference>
<keyword evidence="2" id="KW-0802">TPR repeat</keyword>
<dbReference type="SUPFAM" id="SSF48452">
    <property type="entry name" value="TPR-like"/>
    <property type="match status" value="1"/>
</dbReference>
<dbReference type="Proteomes" id="UP001057868">
    <property type="component" value="Unassembled WGS sequence"/>
</dbReference>
<dbReference type="InterPro" id="IPR004027">
    <property type="entry name" value="SEC_C_motif"/>
</dbReference>
<feature type="domain" description="J" evidence="3">
    <location>
        <begin position="3"/>
        <end position="62"/>
    </location>
</feature>
<dbReference type="InterPro" id="IPR011990">
    <property type="entry name" value="TPR-like_helical_dom_sf"/>
</dbReference>
<dbReference type="PROSITE" id="PS50076">
    <property type="entry name" value="DNAJ_2"/>
    <property type="match status" value="1"/>
</dbReference>
<organism evidence="4 5">
    <name type="scientific">Clostridium folliculivorans</name>
    <dbReference type="NCBI Taxonomy" id="2886038"/>
    <lineage>
        <taxon>Bacteria</taxon>
        <taxon>Bacillati</taxon>
        <taxon>Bacillota</taxon>
        <taxon>Clostridia</taxon>
        <taxon>Eubacteriales</taxon>
        <taxon>Clostridiaceae</taxon>
        <taxon>Clostridium</taxon>
    </lineage>
</organism>
<keyword evidence="1" id="KW-0235">DNA replication</keyword>
<dbReference type="Pfam" id="PF14559">
    <property type="entry name" value="TPR_19"/>
    <property type="match status" value="2"/>
</dbReference>
<dbReference type="PROSITE" id="PS00636">
    <property type="entry name" value="DNAJ_1"/>
    <property type="match status" value="1"/>
</dbReference>
<feature type="repeat" description="TPR" evidence="2">
    <location>
        <begin position="136"/>
        <end position="169"/>
    </location>
</feature>
<dbReference type="AlphaFoldDB" id="A0A9W6D9I4"/>
<dbReference type="Pfam" id="PF00226">
    <property type="entry name" value="DnaJ"/>
    <property type="match status" value="1"/>
</dbReference>
<dbReference type="RefSeq" id="WP_261851187.1">
    <property type="nucleotide sequence ID" value="NZ_BQXY01000001.1"/>
</dbReference>
<dbReference type="Gene3D" id="1.10.287.110">
    <property type="entry name" value="DnaJ domain"/>
    <property type="match status" value="1"/>
</dbReference>
<dbReference type="PANTHER" id="PTHR12558">
    <property type="entry name" value="CELL DIVISION CYCLE 16,23,27"/>
    <property type="match status" value="1"/>
</dbReference>
<dbReference type="InterPro" id="IPR019734">
    <property type="entry name" value="TPR_rpt"/>
</dbReference>
<dbReference type="Gene3D" id="1.25.40.10">
    <property type="entry name" value="Tetratricopeptide repeat domain"/>
    <property type="match status" value="2"/>
</dbReference>
<dbReference type="InterPro" id="IPR018253">
    <property type="entry name" value="DnaJ_domain_CS"/>
</dbReference>
<accession>A0A9W6D9I4</accession>
<evidence type="ECO:0000313" key="5">
    <source>
        <dbReference type="Proteomes" id="UP001057868"/>
    </source>
</evidence>
<reference evidence="4" key="1">
    <citation type="journal article" date="2023" name="Int. J. Syst. Evol. Microbiol.">
        <title>&lt;i&gt;Clostridium folliculivorans&lt;/i&gt; sp. nov., isolated from soil samples of an organic paddy in Japan.</title>
        <authorList>
            <person name="Tazawa J."/>
            <person name="Kobayashi H."/>
            <person name="Tanizawa Y."/>
            <person name="Uchino A."/>
            <person name="Tanaka F."/>
            <person name="Urashima Y."/>
            <person name="Miura S."/>
            <person name="Sakamoto M."/>
            <person name="Ohkuma M."/>
            <person name="Tohno M."/>
        </authorList>
    </citation>
    <scope>NUCLEOTIDE SEQUENCE</scope>
    <source>
        <strain evidence="4">D1-1</strain>
    </source>
</reference>
<comment type="caution">
    <text evidence="4">The sequence shown here is derived from an EMBL/GenBank/DDBJ whole genome shotgun (WGS) entry which is preliminary data.</text>
</comment>
<dbReference type="PROSITE" id="PS50005">
    <property type="entry name" value="TPR"/>
    <property type="match status" value="1"/>
</dbReference>
<dbReference type="Pfam" id="PF02810">
    <property type="entry name" value="SEC-C"/>
    <property type="match status" value="1"/>
</dbReference>
<name>A0A9W6D9I4_9CLOT</name>
<evidence type="ECO:0000259" key="3">
    <source>
        <dbReference type="PROSITE" id="PS50076"/>
    </source>
</evidence>
<dbReference type="PANTHER" id="PTHR12558:SF13">
    <property type="entry name" value="CELL DIVISION CYCLE PROTEIN 27 HOMOLOG"/>
    <property type="match status" value="1"/>
</dbReference>
<evidence type="ECO:0000256" key="1">
    <source>
        <dbReference type="ARBA" id="ARBA00022705"/>
    </source>
</evidence>
<proteinExistence type="predicted"/>